<dbReference type="InterPro" id="IPR009589">
    <property type="entry name" value="PH_YyaB-like"/>
</dbReference>
<accession>A0A916U0A4</accession>
<reference evidence="3" key="1">
    <citation type="journal article" date="2014" name="Int. J. Syst. Evol. Microbiol.">
        <title>Complete genome sequence of Corynebacterium casei LMG S-19264T (=DSM 44701T), isolated from a smear-ripened cheese.</title>
        <authorList>
            <consortium name="US DOE Joint Genome Institute (JGI-PGF)"/>
            <person name="Walter F."/>
            <person name="Albersmeier A."/>
            <person name="Kalinowski J."/>
            <person name="Ruckert C."/>
        </authorList>
    </citation>
    <scope>NUCLEOTIDE SEQUENCE</scope>
    <source>
        <strain evidence="3">CGMCC 1.15343</strain>
    </source>
</reference>
<feature type="transmembrane region" description="Helical" evidence="1">
    <location>
        <begin position="26"/>
        <end position="46"/>
    </location>
</feature>
<keyword evidence="1" id="KW-0472">Membrane</keyword>
<evidence type="ECO:0000256" key="1">
    <source>
        <dbReference type="SAM" id="Phobius"/>
    </source>
</evidence>
<keyword evidence="1" id="KW-0812">Transmembrane</keyword>
<protein>
    <recommendedName>
        <fullName evidence="2">Uncharacterized protein YyaB-like PH domain-containing protein</fullName>
    </recommendedName>
</protein>
<evidence type="ECO:0000259" key="2">
    <source>
        <dbReference type="Pfam" id="PF06713"/>
    </source>
</evidence>
<dbReference type="AlphaFoldDB" id="A0A916U0A4"/>
<dbReference type="GO" id="GO:0030153">
    <property type="term" value="P:bacteriocin immunity"/>
    <property type="evidence" value="ECO:0007669"/>
    <property type="project" value="InterPro"/>
</dbReference>
<sequence length="124" mass="14101">MVPILISFMIILAVIGSGDQFYIGLLIPFPIMLYLVWMWFDTYYVIVGDKLTYKSALFKGTIDINTIREINTGKTLYAGLKPSLAGNGLVIKYNKWDDIYLSPTDSKQFVEVLKSINPQIKVQQ</sequence>
<feature type="domain" description="Uncharacterized protein YyaB-like PH" evidence="2">
    <location>
        <begin position="42"/>
        <end position="117"/>
    </location>
</feature>
<dbReference type="Pfam" id="PF06713">
    <property type="entry name" value="bPH_4"/>
    <property type="match status" value="1"/>
</dbReference>
<gene>
    <name evidence="3" type="ORF">GCM10011387_04220</name>
</gene>
<evidence type="ECO:0000313" key="4">
    <source>
        <dbReference type="Proteomes" id="UP000651668"/>
    </source>
</evidence>
<dbReference type="EMBL" id="BMIL01000001">
    <property type="protein sequence ID" value="GGC53800.1"/>
    <property type="molecule type" value="Genomic_DNA"/>
</dbReference>
<comment type="caution">
    <text evidence="3">The sequence shown here is derived from an EMBL/GenBank/DDBJ whole genome shotgun (WGS) entry which is preliminary data.</text>
</comment>
<proteinExistence type="predicted"/>
<keyword evidence="4" id="KW-1185">Reference proteome</keyword>
<organism evidence="3 4">
    <name type="scientific">Pedobacter quisquiliarum</name>
    <dbReference type="NCBI Taxonomy" id="1834438"/>
    <lineage>
        <taxon>Bacteria</taxon>
        <taxon>Pseudomonadati</taxon>
        <taxon>Bacteroidota</taxon>
        <taxon>Sphingobacteriia</taxon>
        <taxon>Sphingobacteriales</taxon>
        <taxon>Sphingobacteriaceae</taxon>
        <taxon>Pedobacter</taxon>
    </lineage>
</organism>
<reference evidence="3" key="2">
    <citation type="submission" date="2020-09" db="EMBL/GenBank/DDBJ databases">
        <authorList>
            <person name="Sun Q."/>
            <person name="Zhou Y."/>
        </authorList>
    </citation>
    <scope>NUCLEOTIDE SEQUENCE</scope>
    <source>
        <strain evidence="3">CGMCC 1.15343</strain>
    </source>
</reference>
<name>A0A916U0A4_9SPHI</name>
<evidence type="ECO:0000313" key="3">
    <source>
        <dbReference type="EMBL" id="GGC53800.1"/>
    </source>
</evidence>
<keyword evidence="1" id="KW-1133">Transmembrane helix</keyword>
<dbReference type="Proteomes" id="UP000651668">
    <property type="component" value="Unassembled WGS sequence"/>
</dbReference>